<keyword evidence="2" id="KW-1185">Reference proteome</keyword>
<name>A0ABP9G2U4_9MICC</name>
<sequence length="176" mass="18894">MLEIIPDQYLNDVPADGGLTGTWTAQQVGNRGIEGLFTRELLPGGARVSWINLGLLQELISGGAAVFNSQVSTLVTTPATTRVRLLGFIAAREVQNVDRFWVRIRAIAPDGSAHGLSTMNQNLAPGITWHFPLRRDYDIPAGHRIQVQLAIVGAELPASGQFGIGVTEIGTPLEDS</sequence>
<accession>A0ABP9G2U4</accession>
<evidence type="ECO:0000313" key="2">
    <source>
        <dbReference type="Proteomes" id="UP001500368"/>
    </source>
</evidence>
<gene>
    <name evidence="1" type="ORF">GCM10025790_20830</name>
</gene>
<dbReference type="RefSeq" id="WP_345477942.1">
    <property type="nucleotide sequence ID" value="NZ_BAABLW010000007.1"/>
</dbReference>
<dbReference type="EMBL" id="BAABLW010000007">
    <property type="protein sequence ID" value="GAA4923533.1"/>
    <property type="molecule type" value="Genomic_DNA"/>
</dbReference>
<protein>
    <submittedName>
        <fullName evidence="1">Uncharacterized protein</fullName>
    </submittedName>
</protein>
<dbReference type="Proteomes" id="UP001500368">
    <property type="component" value="Unassembled WGS sequence"/>
</dbReference>
<proteinExistence type="predicted"/>
<reference evidence="2" key="1">
    <citation type="journal article" date="2019" name="Int. J. Syst. Evol. Microbiol.">
        <title>The Global Catalogue of Microorganisms (GCM) 10K type strain sequencing project: providing services to taxonomists for standard genome sequencing and annotation.</title>
        <authorList>
            <consortium name="The Broad Institute Genomics Platform"/>
            <consortium name="The Broad Institute Genome Sequencing Center for Infectious Disease"/>
            <person name="Wu L."/>
            <person name="Ma J."/>
        </authorList>
    </citation>
    <scope>NUCLEOTIDE SEQUENCE [LARGE SCALE GENOMIC DNA]</scope>
    <source>
        <strain evidence="2">JCM 19129</strain>
    </source>
</reference>
<evidence type="ECO:0000313" key="1">
    <source>
        <dbReference type="EMBL" id="GAA4923533.1"/>
    </source>
</evidence>
<organism evidence="1 2">
    <name type="scientific">Nesterenkonia rhizosphaerae</name>
    <dbReference type="NCBI Taxonomy" id="1348272"/>
    <lineage>
        <taxon>Bacteria</taxon>
        <taxon>Bacillati</taxon>
        <taxon>Actinomycetota</taxon>
        <taxon>Actinomycetes</taxon>
        <taxon>Micrococcales</taxon>
        <taxon>Micrococcaceae</taxon>
        <taxon>Nesterenkonia</taxon>
    </lineage>
</organism>
<comment type="caution">
    <text evidence="1">The sequence shown here is derived from an EMBL/GenBank/DDBJ whole genome shotgun (WGS) entry which is preliminary data.</text>
</comment>